<keyword evidence="3" id="KW-1185">Reference proteome</keyword>
<feature type="transmembrane region" description="Helical" evidence="1">
    <location>
        <begin position="116"/>
        <end position="137"/>
    </location>
</feature>
<dbReference type="EMBL" id="CP042910">
    <property type="protein sequence ID" value="QEG15137.1"/>
    <property type="molecule type" value="Genomic_DNA"/>
</dbReference>
<evidence type="ECO:0000256" key="1">
    <source>
        <dbReference type="SAM" id="Phobius"/>
    </source>
</evidence>
<proteinExistence type="predicted"/>
<organism evidence="2 3">
    <name type="scientific">Gimesia maris</name>
    <dbReference type="NCBI Taxonomy" id="122"/>
    <lineage>
        <taxon>Bacteria</taxon>
        <taxon>Pseudomonadati</taxon>
        <taxon>Planctomycetota</taxon>
        <taxon>Planctomycetia</taxon>
        <taxon>Planctomycetales</taxon>
        <taxon>Planctomycetaceae</taxon>
        <taxon>Gimesia</taxon>
    </lineage>
</organism>
<feature type="transmembrane region" description="Helical" evidence="1">
    <location>
        <begin position="43"/>
        <end position="63"/>
    </location>
</feature>
<keyword evidence="1" id="KW-0472">Membrane</keyword>
<protein>
    <submittedName>
        <fullName evidence="2">Inner membrane protein</fullName>
    </submittedName>
</protein>
<name>A0ABX5YHB3_9PLAN</name>
<sequence>MFDPIWKLALGLFTGILFGVLLQKGRVAKYQVILGQFLLKDWTVVKIMGMAVVVGAAGIYAVLPTQTVSLHLKPLAWGGIIFGGLFFGFGMAIFGYCPGTGVAACGEGRKDAFAGVIGMLMGAGIYVIAFPPLTAFLKRFGSEGKVTLPQITGTSPWLWIISLILVAVVTVFFSSRNRHEMRTKQMTS</sequence>
<dbReference type="Pfam" id="PF04143">
    <property type="entry name" value="Sulf_transp"/>
    <property type="match status" value="1"/>
</dbReference>
<dbReference type="InterPro" id="IPR007272">
    <property type="entry name" value="Sulf_transp_TsuA/YedE"/>
</dbReference>
<dbReference type="GeneID" id="98645631"/>
<keyword evidence="1" id="KW-0812">Transmembrane</keyword>
<accession>A0ABX5YHB3</accession>
<keyword evidence="1" id="KW-1133">Transmembrane helix</keyword>
<dbReference type="RefSeq" id="WP_002646473.1">
    <property type="nucleotide sequence ID" value="NZ_CP042910.1"/>
</dbReference>
<feature type="transmembrane region" description="Helical" evidence="1">
    <location>
        <begin position="157"/>
        <end position="175"/>
    </location>
</feature>
<gene>
    <name evidence="2" type="ORF">GmarT_09750</name>
</gene>
<evidence type="ECO:0000313" key="2">
    <source>
        <dbReference type="EMBL" id="QEG15137.1"/>
    </source>
</evidence>
<evidence type="ECO:0000313" key="3">
    <source>
        <dbReference type="Proteomes" id="UP000322887"/>
    </source>
</evidence>
<dbReference type="Proteomes" id="UP000322887">
    <property type="component" value="Chromosome"/>
</dbReference>
<feature type="transmembrane region" description="Helical" evidence="1">
    <location>
        <begin position="75"/>
        <end position="96"/>
    </location>
</feature>
<reference evidence="2 3" key="1">
    <citation type="submission" date="2019-08" db="EMBL/GenBank/DDBJ databases">
        <title>Deep-cultivation of Planctomycetes and their phenomic and genomic characterization uncovers novel biology.</title>
        <authorList>
            <person name="Wiegand S."/>
            <person name="Jogler M."/>
            <person name="Boedeker C."/>
            <person name="Pinto D."/>
            <person name="Vollmers J."/>
            <person name="Rivas-Marin E."/>
            <person name="Kohn T."/>
            <person name="Peeters S.H."/>
            <person name="Heuer A."/>
            <person name="Rast P."/>
            <person name="Oberbeckmann S."/>
            <person name="Bunk B."/>
            <person name="Jeske O."/>
            <person name="Meyerdierks A."/>
            <person name="Storesund J.E."/>
            <person name="Kallscheuer N."/>
            <person name="Luecker S."/>
            <person name="Lage O.M."/>
            <person name="Pohl T."/>
            <person name="Merkel B.J."/>
            <person name="Hornburger P."/>
            <person name="Mueller R.-W."/>
            <person name="Bruemmer F."/>
            <person name="Labrenz M."/>
            <person name="Spormann A.M."/>
            <person name="Op den Camp H."/>
            <person name="Overmann J."/>
            <person name="Amann R."/>
            <person name="Jetten M.S.M."/>
            <person name="Mascher T."/>
            <person name="Medema M.H."/>
            <person name="Devos D.P."/>
            <person name="Kaster A.-K."/>
            <person name="Ovreas L."/>
            <person name="Rohde M."/>
            <person name="Galperin M.Y."/>
            <person name="Jogler C."/>
        </authorList>
    </citation>
    <scope>NUCLEOTIDE SEQUENCE [LARGE SCALE GENOMIC DNA]</scope>
    <source>
        <strain evidence="2 3">DSM 8797</strain>
    </source>
</reference>
<feature type="transmembrane region" description="Helical" evidence="1">
    <location>
        <begin position="6"/>
        <end position="22"/>
    </location>
</feature>